<gene>
    <name evidence="2" type="ORF">BELL_0236g00050</name>
</gene>
<organism evidence="2 3">
    <name type="scientific">Botrytis elliptica</name>
    <dbReference type="NCBI Taxonomy" id="278938"/>
    <lineage>
        <taxon>Eukaryota</taxon>
        <taxon>Fungi</taxon>
        <taxon>Dikarya</taxon>
        <taxon>Ascomycota</taxon>
        <taxon>Pezizomycotina</taxon>
        <taxon>Leotiomycetes</taxon>
        <taxon>Helotiales</taxon>
        <taxon>Sclerotiniaceae</taxon>
        <taxon>Botrytis</taxon>
    </lineage>
</organism>
<sequence>MGLVTLSEAPSRHPRRSSETLPKDTEKGDVKEYLEGLVAETTFEMTTEDKLTTQWDMNAAITVEQEHNDPETVQKLNNLLSERATTLAQMEVTLSALKQEVSIKAGVDKERLEREIVDHEVRVEKEKAGKAEVEHALEAVEDGTAARDEVRKREQERMHEIGKVHRCIVSSPE</sequence>
<reference evidence="2 3" key="1">
    <citation type="submission" date="2017-12" db="EMBL/GenBank/DDBJ databases">
        <title>Comparative genomics of Botrytis spp.</title>
        <authorList>
            <person name="Valero-Jimenez C.A."/>
            <person name="Tapia P."/>
            <person name="Veloso J."/>
            <person name="Silva-Moreno E."/>
            <person name="Staats M."/>
            <person name="Valdes J.H."/>
            <person name="Van Kan J.A.L."/>
        </authorList>
    </citation>
    <scope>NUCLEOTIDE SEQUENCE [LARGE SCALE GENOMIC DNA]</scope>
    <source>
        <strain evidence="2 3">Be9601</strain>
    </source>
</reference>
<protein>
    <submittedName>
        <fullName evidence="2">Uncharacterized protein</fullName>
    </submittedName>
</protein>
<evidence type="ECO:0000313" key="2">
    <source>
        <dbReference type="EMBL" id="TGO75066.1"/>
    </source>
</evidence>
<keyword evidence="3" id="KW-1185">Reference proteome</keyword>
<accession>A0A4Z1JNM7</accession>
<name>A0A4Z1JNM7_9HELO</name>
<feature type="region of interest" description="Disordered" evidence="1">
    <location>
        <begin position="1"/>
        <end position="29"/>
    </location>
</feature>
<feature type="compositionally biased region" description="Basic and acidic residues" evidence="1">
    <location>
        <begin position="16"/>
        <end position="29"/>
    </location>
</feature>
<evidence type="ECO:0000313" key="3">
    <source>
        <dbReference type="Proteomes" id="UP000297229"/>
    </source>
</evidence>
<proteinExistence type="predicted"/>
<dbReference type="Proteomes" id="UP000297229">
    <property type="component" value="Unassembled WGS sequence"/>
</dbReference>
<comment type="caution">
    <text evidence="2">The sequence shown here is derived from an EMBL/GenBank/DDBJ whole genome shotgun (WGS) entry which is preliminary data.</text>
</comment>
<evidence type="ECO:0000256" key="1">
    <source>
        <dbReference type="SAM" id="MobiDB-lite"/>
    </source>
</evidence>
<dbReference type="AlphaFoldDB" id="A0A4Z1JNM7"/>
<dbReference type="EMBL" id="PQXM01000235">
    <property type="protein sequence ID" value="TGO75066.1"/>
    <property type="molecule type" value="Genomic_DNA"/>
</dbReference>